<dbReference type="EMBL" id="FQ311444">
    <property type="protein sequence ID" value="CBQ71491.1"/>
    <property type="molecule type" value="Genomic_DNA"/>
</dbReference>
<keyword evidence="4" id="KW-1185">Reference proteome</keyword>
<evidence type="ECO:0000313" key="4">
    <source>
        <dbReference type="Proteomes" id="UP000008867"/>
    </source>
</evidence>
<evidence type="ECO:0000256" key="2">
    <source>
        <dbReference type="SAM" id="SignalP"/>
    </source>
</evidence>
<feature type="compositionally biased region" description="Polar residues" evidence="1">
    <location>
        <begin position="151"/>
        <end position="161"/>
    </location>
</feature>
<organism evidence="3 4">
    <name type="scientific">Sporisorium reilianum (strain SRZ2)</name>
    <name type="common">Maize head smut fungus</name>
    <dbReference type="NCBI Taxonomy" id="999809"/>
    <lineage>
        <taxon>Eukaryota</taxon>
        <taxon>Fungi</taxon>
        <taxon>Dikarya</taxon>
        <taxon>Basidiomycota</taxon>
        <taxon>Ustilaginomycotina</taxon>
        <taxon>Ustilaginomycetes</taxon>
        <taxon>Ustilaginales</taxon>
        <taxon>Ustilaginaceae</taxon>
        <taxon>Sporisorium</taxon>
    </lineage>
</organism>
<sequence length="174" mass="18765">MRPFFVLALVVLATSAIAAPVPMASEEVTELAETLSQMQDLSLEDASRRIRAAESSLESSSSNFVAGSHSDHSSRFQPVTTYEHVPPAAPDTYHSESEAANRGARRERTPPSPARKLTRLSAFGKKSKDDSKLLRAIALAVEQHKAEMAQQGRTSALTRTDVSGAWSGSGKQKD</sequence>
<feature type="region of interest" description="Disordered" evidence="1">
    <location>
        <begin position="144"/>
        <end position="174"/>
    </location>
</feature>
<accession>E6ZW84</accession>
<feature type="chain" id="PRO_5003216966" evidence="2">
    <location>
        <begin position="19"/>
        <end position="174"/>
    </location>
</feature>
<feature type="compositionally biased region" description="Basic and acidic residues" evidence="1">
    <location>
        <begin position="93"/>
        <end position="109"/>
    </location>
</feature>
<dbReference type="HOGENOM" id="CLU_1541097_0_0_1"/>
<dbReference type="VEuPathDB" id="FungiDB:sr11352"/>
<name>E6ZW84_SPORE</name>
<reference evidence="3 4" key="1">
    <citation type="journal article" date="2010" name="Science">
        <title>Pathogenicity determinants in smut fungi revealed by genome comparison.</title>
        <authorList>
            <person name="Schirawski J."/>
            <person name="Mannhaupt G."/>
            <person name="Muench K."/>
            <person name="Brefort T."/>
            <person name="Schipper K."/>
            <person name="Doehlemann G."/>
            <person name="Di Stasio M."/>
            <person name="Roessel N."/>
            <person name="Mendoza-Mendoza A."/>
            <person name="Pester D."/>
            <person name="Mueller O."/>
            <person name="Winterberg B."/>
            <person name="Meyer E."/>
            <person name="Ghareeb H."/>
            <person name="Wollenberg T."/>
            <person name="Muensterkoetter M."/>
            <person name="Wong P."/>
            <person name="Walter M."/>
            <person name="Stukenbrock E."/>
            <person name="Gueldener U."/>
            <person name="Kahmann R."/>
        </authorList>
    </citation>
    <scope>NUCLEOTIDE SEQUENCE [LARGE SCALE GENOMIC DNA]</scope>
    <source>
        <strain evidence="4">SRZ2</strain>
    </source>
</reference>
<evidence type="ECO:0000256" key="1">
    <source>
        <dbReference type="SAM" id="MobiDB-lite"/>
    </source>
</evidence>
<protein>
    <submittedName>
        <fullName evidence="3">Uncharacterized protein</fullName>
    </submittedName>
</protein>
<proteinExistence type="predicted"/>
<feature type="region of interest" description="Disordered" evidence="1">
    <location>
        <begin position="57"/>
        <end position="130"/>
    </location>
</feature>
<feature type="signal peptide" evidence="2">
    <location>
        <begin position="1"/>
        <end position="18"/>
    </location>
</feature>
<dbReference type="AlphaFoldDB" id="E6ZW84"/>
<keyword evidence="2" id="KW-0732">Signal</keyword>
<gene>
    <name evidence="3" type="ORF">sr11352</name>
</gene>
<evidence type="ECO:0000313" key="3">
    <source>
        <dbReference type="EMBL" id="CBQ71491.1"/>
    </source>
</evidence>
<dbReference type="Proteomes" id="UP000008867">
    <property type="component" value="Chromosome 22"/>
</dbReference>